<evidence type="ECO:0000256" key="5">
    <source>
        <dbReference type="ARBA" id="ARBA00023242"/>
    </source>
</evidence>
<dbReference type="GO" id="GO:0003735">
    <property type="term" value="F:structural constituent of ribosome"/>
    <property type="evidence" value="ECO:0007669"/>
    <property type="project" value="InterPro"/>
</dbReference>
<dbReference type="GO" id="GO:0005634">
    <property type="term" value="C:nucleus"/>
    <property type="evidence" value="ECO:0007669"/>
    <property type="project" value="UniProtKB-SubCell"/>
</dbReference>
<evidence type="ECO:0000256" key="2">
    <source>
        <dbReference type="ARBA" id="ARBA00006668"/>
    </source>
</evidence>
<dbReference type="GO" id="GO:1990904">
    <property type="term" value="C:ribonucleoprotein complex"/>
    <property type="evidence" value="ECO:0007669"/>
    <property type="project" value="UniProtKB-KW"/>
</dbReference>
<evidence type="ECO:0000256" key="6">
    <source>
        <dbReference type="ARBA" id="ARBA00023274"/>
    </source>
</evidence>
<dbReference type="EMBL" id="CP076750">
    <property type="protein sequence ID" value="QWW23488.1"/>
    <property type="molecule type" value="Genomic_DNA"/>
</dbReference>
<dbReference type="InterPro" id="IPR000307">
    <property type="entry name" value="Ribosomal_bS16"/>
</dbReference>
<evidence type="ECO:0000313" key="10">
    <source>
        <dbReference type="EMBL" id="QWW23488.1"/>
    </source>
</evidence>
<dbReference type="Gene3D" id="1.25.10.10">
    <property type="entry name" value="Leucine-rich Repeat Variant"/>
    <property type="match status" value="1"/>
</dbReference>
<accession>A0A8F3AHP3</accession>
<organism evidence="10">
    <name type="scientific">Candidozyma auris</name>
    <name type="common">Yeast</name>
    <name type="synonym">Candida auris</name>
    <dbReference type="NCBI Taxonomy" id="498019"/>
    <lineage>
        <taxon>Eukaryota</taxon>
        <taxon>Fungi</taxon>
        <taxon>Dikarya</taxon>
        <taxon>Ascomycota</taxon>
        <taxon>Saccharomycotina</taxon>
        <taxon>Pichiomycetes</taxon>
        <taxon>Metschnikowiaceae</taxon>
        <taxon>Candidozyma</taxon>
    </lineage>
</organism>
<dbReference type="GO" id="GO:0005737">
    <property type="term" value="C:cytoplasm"/>
    <property type="evidence" value="ECO:0007669"/>
    <property type="project" value="UniProtKB-ARBA"/>
</dbReference>
<dbReference type="GO" id="GO:0006412">
    <property type="term" value="P:translation"/>
    <property type="evidence" value="ECO:0007669"/>
    <property type="project" value="InterPro"/>
</dbReference>
<dbReference type="HAMAP" id="MF_00385">
    <property type="entry name" value="Ribosomal_bS16"/>
    <property type="match status" value="1"/>
</dbReference>
<comment type="similarity">
    <text evidence="2">Belongs to the bacterial ribosomal protein bS16 family.</text>
</comment>
<dbReference type="FunFam" id="3.30.1320.10:FF:000013">
    <property type="entry name" value="Mitochondrial ribosomal protein"/>
    <property type="match status" value="1"/>
</dbReference>
<dbReference type="InterPro" id="IPR023803">
    <property type="entry name" value="Ribosomal_bS16_dom_sf"/>
</dbReference>
<comment type="subcellular location">
    <subcellularLocation>
        <location evidence="1">Nucleus</location>
    </subcellularLocation>
</comment>
<comment type="similarity">
    <text evidence="3">Belongs to the RRP12 family.</text>
</comment>
<feature type="region of interest" description="Disordered" evidence="7">
    <location>
        <begin position="1017"/>
        <end position="1073"/>
    </location>
</feature>
<dbReference type="Gene3D" id="3.30.1320.10">
    <property type="match status" value="1"/>
</dbReference>
<dbReference type="Pfam" id="PF25772">
    <property type="entry name" value="HEAT_RRP12_N"/>
    <property type="match status" value="1"/>
</dbReference>
<dbReference type="InterPro" id="IPR012978">
    <property type="entry name" value="HEAT_RRP12"/>
</dbReference>
<keyword evidence="4" id="KW-0689">Ribosomal protein</keyword>
<keyword evidence="5" id="KW-0539">Nucleus</keyword>
<evidence type="ECO:0000256" key="4">
    <source>
        <dbReference type="ARBA" id="ARBA00022980"/>
    </source>
</evidence>
<proteinExistence type="inferred from homology"/>
<dbReference type="Pfam" id="PF00886">
    <property type="entry name" value="Ribosomal_S16"/>
    <property type="match status" value="1"/>
</dbReference>
<evidence type="ECO:0000259" key="9">
    <source>
        <dbReference type="Pfam" id="PF25772"/>
    </source>
</evidence>
<dbReference type="Proteomes" id="UP000825438">
    <property type="component" value="Chromosome II"/>
</dbReference>
<dbReference type="SUPFAM" id="SSF54565">
    <property type="entry name" value="Ribosomal protein S16"/>
    <property type="match status" value="1"/>
</dbReference>
<dbReference type="PROSITE" id="PS00732">
    <property type="entry name" value="RIBOSOMAL_S16"/>
    <property type="match status" value="1"/>
</dbReference>
<dbReference type="PANTHER" id="PTHR48287:SF1">
    <property type="entry name" value="ARM REPEAT SUPERFAMILY PROTEIN"/>
    <property type="match status" value="1"/>
</dbReference>
<evidence type="ECO:0008006" key="11">
    <source>
        <dbReference type="Google" id="ProtNLM"/>
    </source>
</evidence>
<evidence type="ECO:0000256" key="3">
    <source>
        <dbReference type="ARBA" id="ARBA00007690"/>
    </source>
</evidence>
<dbReference type="InterPro" id="IPR052087">
    <property type="entry name" value="RRP12"/>
</dbReference>
<dbReference type="InterPro" id="IPR057860">
    <property type="entry name" value="HEAT_RRP12_N"/>
</dbReference>
<sequence length="1316" mass="147433">MAESNPEGGQSVEALILDEKLAKIRTQVNSKLDNQKNLALILSAVEENITEQGNEKTSVAYFVSFLSLLESSISEDEIADANVAMAAAYFLDLVIPSTPAALLKQKFAQILSKLAPILTNEEAGAPLLRSAIGALEGLLLAQDHSSWQSSGNVSPKRALIGLLELAFDARPKVRKRAQEAVQKVLSHPPASPSSTHVAAGLCGELALKRLAALLSEAPKSKRAEKNKESNATIIHCLQLITAITSANAWPASHIEKLCDVLLEVSKTSDQFLVSAAFDGFNGLFVSMTNEIDTEKFTRVLDIIFDLKPPVDDAHLAASWLAVVAKGTESFAKVSPELAIQRIQKSFPVIAEFLLSENNNIYTSASQCMIAILSEGLPDMYLLQPSAEYSITPEIYEKVDDMITTIAEYIEKELLTIKYQHATRVILEFLTAAVLKLRSRTNPDFLAILRTVGEWRSNEDMNFPYNKEAEDFIAACISSMGPEAVLAELPLNLTGSNNGEPGRAWLLPILRDNVRFASLQYYKQNILPLAAVFEEKVANASNKEAMHIKIFQTIIDQIWSLLPHFCDLPTDLRRAFNNEFAGQLSDLLYSNVESRVIICHALRLLAESNLVYSKGALSDDPLMIQTFAIEEAEENLKHLSSMANNLVSVLFNVYVNTIAEARGFILETIDMYLQLIPANELKILLEKVFENLHTSIQMDESELQQNQRKDQPPPQSVSMMDLVVAMAKYAPEDSYNGLFNVFVFGVKRENNANIQKRSYRIISKLNESESGRNAIRRFLSDIENVFLQTISSTHTSSRTNRLAALTVIMDMLPASDLHFIPAILQEIIMSTKDVNEKSREAAFNLLVQMGKKMAEGGIIRNDLIPDFGPDAEPSQASLTEYFTMVSAGLAGQSQHMISATITALSCLMFEFKDQLPQETLIELASTVELFLTHNSREIAKSAIGFVKVEVLSLPEDLVRSNLSEMLTKLMRWSHEHKDHFKSKVKHIVERLIRKFGVEEVEKAMPEEDRKLVANIRKTRNRAKKHKDADEEGAQKQGKKFMSAYEEAIHDSESEDENEDERPTRAGKRNKGGDMYILEDADEPLNLLDRQTLARISSSKPKKFTKKDAKNEQVEMRNGKIVFKEMTDEDPLAKEGSGIDAYLDAVKQAPVRGQKNKLKFKKSKNEDDWSDDEQEEAKPARESTRKTLGALRIRLARFGRRHQPLYNIVVANARKARDAVPIEVIGTYNPTPIPLTPEEQAKGTKPYKHIELDFDRSKYWLGVGAEVTDRVGFLFKRAGLLPEEWPKPAKLTQHIKKPIVEDIRIEKEEPKELYRPRD</sequence>
<dbReference type="Pfam" id="PF08161">
    <property type="entry name" value="RRP12_HEAT"/>
    <property type="match status" value="1"/>
</dbReference>
<gene>
    <name evidence="10" type="ORF">CA7LBN_002289</name>
</gene>
<evidence type="ECO:0000256" key="7">
    <source>
        <dbReference type="SAM" id="MobiDB-lite"/>
    </source>
</evidence>
<keyword evidence="6" id="KW-0687">Ribonucleoprotein</keyword>
<dbReference type="InterPro" id="IPR016024">
    <property type="entry name" value="ARM-type_fold"/>
</dbReference>
<protein>
    <recommendedName>
        <fullName evidence="11">Ribosomal RNA-processing protein 12-like conserved domain-containing protein</fullName>
    </recommendedName>
</protein>
<dbReference type="SUPFAM" id="SSF48371">
    <property type="entry name" value="ARM repeat"/>
    <property type="match status" value="1"/>
</dbReference>
<feature type="domain" description="RRP12 HEAT" evidence="8">
    <location>
        <begin position="355"/>
        <end position="655"/>
    </location>
</feature>
<dbReference type="InterPro" id="IPR011989">
    <property type="entry name" value="ARM-like"/>
</dbReference>
<dbReference type="NCBIfam" id="TIGR00002">
    <property type="entry name" value="S16"/>
    <property type="match status" value="1"/>
</dbReference>
<feature type="domain" description="RRP12 N-terminal HEAT" evidence="9">
    <location>
        <begin position="29"/>
        <end position="244"/>
    </location>
</feature>
<name>A0A8F3AHP3_CANAR</name>
<dbReference type="PANTHER" id="PTHR48287">
    <property type="entry name" value="ARM REPEAT SUPERFAMILY PROTEIN"/>
    <property type="match status" value="1"/>
</dbReference>
<reference evidence="10" key="1">
    <citation type="submission" date="2021-06" db="EMBL/GenBank/DDBJ databases">
        <title>Candida auris outbreak in lebanese hospital.</title>
        <authorList>
            <person name="Finianos M."/>
        </authorList>
    </citation>
    <scope>NUCLEOTIDE SEQUENCE</scope>
    <source>
        <strain evidence="10">CA7LBN</strain>
    </source>
</reference>
<dbReference type="InterPro" id="IPR020592">
    <property type="entry name" value="Ribosomal_bS16_CS"/>
</dbReference>
<feature type="region of interest" description="Disordered" evidence="7">
    <location>
        <begin position="1152"/>
        <end position="1182"/>
    </location>
</feature>
<evidence type="ECO:0000259" key="8">
    <source>
        <dbReference type="Pfam" id="PF08161"/>
    </source>
</evidence>
<dbReference type="GO" id="GO:0005840">
    <property type="term" value="C:ribosome"/>
    <property type="evidence" value="ECO:0007669"/>
    <property type="project" value="UniProtKB-KW"/>
</dbReference>
<evidence type="ECO:0000256" key="1">
    <source>
        <dbReference type="ARBA" id="ARBA00004123"/>
    </source>
</evidence>